<accession>C3Y4C5</accession>
<keyword evidence="10 13" id="KW-0675">Receptor</keyword>
<dbReference type="Gene3D" id="1.20.5.930">
    <property type="entry name" value="Bicelle-embedded integrin alpha(iib) transmembrane segment"/>
    <property type="match status" value="1"/>
</dbReference>
<evidence type="ECO:0000256" key="7">
    <source>
        <dbReference type="ARBA" id="ARBA00022989"/>
    </source>
</evidence>
<evidence type="ECO:0000259" key="16">
    <source>
        <dbReference type="Pfam" id="PF20805"/>
    </source>
</evidence>
<evidence type="ECO:0000256" key="13">
    <source>
        <dbReference type="RuleBase" id="RU003762"/>
    </source>
</evidence>
<evidence type="ECO:0000256" key="1">
    <source>
        <dbReference type="ARBA" id="ARBA00004479"/>
    </source>
</evidence>
<evidence type="ECO:0000256" key="8">
    <source>
        <dbReference type="ARBA" id="ARBA00023037"/>
    </source>
</evidence>
<dbReference type="PROSITE" id="PS51470">
    <property type="entry name" value="FG_GAP"/>
    <property type="match status" value="4"/>
</dbReference>
<dbReference type="GO" id="GO:0007155">
    <property type="term" value="P:cell adhesion"/>
    <property type="evidence" value="ECO:0007669"/>
    <property type="project" value="UniProtKB-KW"/>
</dbReference>
<feature type="domain" description="Integrin alpha third immunoglobulin-like" evidence="17">
    <location>
        <begin position="864"/>
        <end position="1088"/>
    </location>
</feature>
<organism>
    <name type="scientific">Branchiostoma floridae</name>
    <name type="common">Florida lancelet</name>
    <name type="synonym">Amphioxus</name>
    <dbReference type="NCBI Taxonomy" id="7739"/>
    <lineage>
        <taxon>Eukaryota</taxon>
        <taxon>Metazoa</taxon>
        <taxon>Chordata</taxon>
        <taxon>Cephalochordata</taxon>
        <taxon>Leptocardii</taxon>
        <taxon>Amphioxiformes</taxon>
        <taxon>Branchiostomatidae</taxon>
        <taxon>Branchiostoma</taxon>
    </lineage>
</organism>
<evidence type="ECO:0000256" key="14">
    <source>
        <dbReference type="SAM" id="MobiDB-lite"/>
    </source>
</evidence>
<comment type="similarity">
    <text evidence="2 13">Belongs to the integrin alpha chain family.</text>
</comment>
<dbReference type="Gene3D" id="2.60.40.1510">
    <property type="entry name" value="ntegrin, alpha v. Chain A, domain 3"/>
    <property type="match status" value="1"/>
</dbReference>
<dbReference type="InterPro" id="IPR013519">
    <property type="entry name" value="Int_alpha_beta-p"/>
</dbReference>
<dbReference type="PROSITE" id="PS00242">
    <property type="entry name" value="INTEGRIN_ALPHA"/>
    <property type="match status" value="1"/>
</dbReference>
<keyword evidence="6 13" id="KW-0130">Cell adhesion</keyword>
<feature type="repeat" description="FG-GAP" evidence="12">
    <location>
        <begin position="388"/>
        <end position="450"/>
    </location>
</feature>
<evidence type="ECO:0000256" key="4">
    <source>
        <dbReference type="ARBA" id="ARBA00022729"/>
    </source>
</evidence>
<reference evidence="18" key="1">
    <citation type="journal article" date="2008" name="Nature">
        <title>The amphioxus genome and the evolution of the chordate karyotype.</title>
        <authorList>
            <consortium name="US DOE Joint Genome Institute (JGI-PGF)"/>
            <person name="Putnam N.H."/>
            <person name="Butts T."/>
            <person name="Ferrier D.E.K."/>
            <person name="Furlong R.F."/>
            <person name="Hellsten U."/>
            <person name="Kawashima T."/>
            <person name="Robinson-Rechavi M."/>
            <person name="Shoguchi E."/>
            <person name="Terry A."/>
            <person name="Yu J.-K."/>
            <person name="Benito-Gutierrez E.L."/>
            <person name="Dubchak I."/>
            <person name="Garcia-Fernandez J."/>
            <person name="Gibson-Brown J.J."/>
            <person name="Grigoriev I.V."/>
            <person name="Horton A.C."/>
            <person name="de Jong P.J."/>
            <person name="Jurka J."/>
            <person name="Kapitonov V.V."/>
            <person name="Kohara Y."/>
            <person name="Kuroki Y."/>
            <person name="Lindquist E."/>
            <person name="Lucas S."/>
            <person name="Osoegawa K."/>
            <person name="Pennacchio L.A."/>
            <person name="Salamov A.A."/>
            <person name="Satou Y."/>
            <person name="Sauka-Spengler T."/>
            <person name="Schmutz J."/>
            <person name="Shin-I T."/>
            <person name="Toyoda A."/>
            <person name="Bronner-Fraser M."/>
            <person name="Fujiyama A."/>
            <person name="Holland L.Z."/>
            <person name="Holland P.W.H."/>
            <person name="Satoh N."/>
            <person name="Rokhsar D.S."/>
        </authorList>
    </citation>
    <scope>NUCLEOTIDE SEQUENCE [LARGE SCALE GENOMIC DNA]</scope>
    <source>
        <strain evidence="18">S238N-H82</strain>
        <tissue evidence="18">Testes</tissue>
    </source>
</reference>
<sequence length="1161" mass="126230">MDFLHKKMLPSTLKEYKRTFYAFVFALLLVNVHDSSCFNLDTSDATRVTRTGAAGSLFGFSVDFHGQGDSAWLLAGAPKSQTAQPGVTEGGAVFRCDVTTSISLTPNPCAPIAFDTQGDDRGVDLQGNILQKTQKSGQWFGATVKSASPAKDVVIACAPRYVYYTDTFNEREPVGNCFLAAANFTQIRNYSPCKRALDSDWQSNIGWNQVSYCQAGFSADFSPTGPQDRNTHHCQCHTCPHLCCMLLVVPTFMFFVVVFLFPIPDSQGGFGRLGYCQAGISLDFANDAEQLLLGAVGSYFWQGQLFSKTLTYDNGVPNLGGDEKKTAEGDAWKDDFHMGYSTASGEFTGDNVPEYVVGVPRGPGSPDHLKGHVAIYDSNLAVLQAMPEKTALIGEQMGSYFGYSLVVQDVNGDGLDDIIVGAPMYSSPREHQWDLGRVYVYHLEQPGLSPVFSEPTILSGKVSSGRFGTSIAALGDINQDGFNDIAVGAPYQTGEGDNMGAVYIYHGSAEGIREEPSQEIKASDFPEPLSAFGFSVAGAKDVDNNRYPDVAIGAYEADSVVVLKSRPVVNADVTVQVEPEFIDTENKTCTLDDGTAVVCFDINICASYTGINVPDEVELKYEVTLDALKTVGQRVFFSGRETSQTWSSTLRKADPDSMCLTQKAFLRNDIRDKLSPITVAAAYSMADPVTPQPDQLLPILNMNQPSRRTRQVNILKDCGPDNICVPDLKVFVSMQGTEIVVGSDKQLLMDVVVENAGEGAYEALLSVMLPEGVDFVGTGNPRGGAIITCNLQEEDQRLLVCDLGNPFTARRTQLGLRLSTVQLTGDSNSLNFAFSVNSTNAEEPGNEGDNHITFPVPVKVNASLSVRGVSLPEQVVFMKMERENEEITHERDIGPEVTHRYEIRNVGPSDISSSKLKIQWPVHTRTGEDLLYLLAVNVTQGNGRCTVNGDVNPKGVSTESASAAQTAEALYALDSSRAARHRRAAATSDKEVAQMPVPQVNDLQVNDTEDCINAECIVIDCTLERLNKDNIAVVQIRSRLWVDTLLEGGFKETTLTSVADFEVLEFPYAITADVLPTARAEIVTTANPSKPSVGKRPVPLWIIILSACAGLLLLVLIILVLFKCGFFKRQTMQEYTAIKRNPPTSESPDASSGYISDKTDY</sequence>
<dbReference type="Pfam" id="PF01839">
    <property type="entry name" value="FG-GAP"/>
    <property type="match status" value="2"/>
</dbReference>
<dbReference type="PANTHER" id="PTHR23220:SF133">
    <property type="entry name" value="INTEGRIN ALPHA-PS2"/>
    <property type="match status" value="1"/>
</dbReference>
<evidence type="ECO:0000256" key="12">
    <source>
        <dbReference type="PROSITE-ProRule" id="PRU00803"/>
    </source>
</evidence>
<dbReference type="SUPFAM" id="SSF69179">
    <property type="entry name" value="Integrin domains"/>
    <property type="match status" value="3"/>
</dbReference>
<dbReference type="InterPro" id="IPR013517">
    <property type="entry name" value="FG-GAP"/>
</dbReference>
<dbReference type="GO" id="GO:0007229">
    <property type="term" value="P:integrin-mediated signaling pathway"/>
    <property type="evidence" value="ECO:0007669"/>
    <property type="project" value="UniProtKB-KW"/>
</dbReference>
<dbReference type="Gene3D" id="2.60.40.1530">
    <property type="entry name" value="ntegrin, alpha v. Chain A, domain 4"/>
    <property type="match status" value="1"/>
</dbReference>
<dbReference type="PRINTS" id="PR01185">
    <property type="entry name" value="INTEGRINA"/>
</dbReference>
<evidence type="ECO:0000313" key="18">
    <source>
        <dbReference type="EMBL" id="EEN64799.1"/>
    </source>
</evidence>
<dbReference type="eggNOG" id="KOG3637">
    <property type="taxonomic scope" value="Eukaryota"/>
</dbReference>
<dbReference type="EMBL" id="GG666485">
    <property type="protein sequence ID" value="EEN64799.1"/>
    <property type="molecule type" value="Genomic_DNA"/>
</dbReference>
<feature type="region of interest" description="Disordered" evidence="14">
    <location>
        <begin position="1139"/>
        <end position="1161"/>
    </location>
</feature>
<dbReference type="Pfam" id="PF08441">
    <property type="entry name" value="Integrin_A_Ig_1"/>
    <property type="match status" value="1"/>
</dbReference>
<dbReference type="Gene3D" id="2.60.40.1460">
    <property type="entry name" value="Integrin domains. Chain A, domain 2"/>
    <property type="match status" value="1"/>
</dbReference>
<dbReference type="Gene3D" id="2.130.10.130">
    <property type="entry name" value="Integrin alpha, N-terminal"/>
    <property type="match status" value="2"/>
</dbReference>
<keyword evidence="9 13" id="KW-0472">Membrane</keyword>
<dbReference type="InterPro" id="IPR048285">
    <property type="entry name" value="Integrin_alpha_Ig-like_2"/>
</dbReference>
<dbReference type="InterPro" id="IPR000413">
    <property type="entry name" value="Integrin_alpha"/>
</dbReference>
<dbReference type="InParanoid" id="C3Y4C5"/>
<keyword evidence="4" id="KW-0732">Signal</keyword>
<keyword evidence="8 13" id="KW-0401">Integrin</keyword>
<protein>
    <submittedName>
        <fullName evidence="18">Uncharacterized protein</fullName>
    </submittedName>
</protein>
<evidence type="ECO:0000256" key="9">
    <source>
        <dbReference type="ARBA" id="ARBA00023136"/>
    </source>
</evidence>
<dbReference type="AlphaFoldDB" id="C3Y4C5"/>
<name>C3Y4C5_BRAFL</name>
<dbReference type="FunCoup" id="C3Y4C5">
    <property type="interactions" value="356"/>
</dbReference>
<dbReference type="InterPro" id="IPR013649">
    <property type="entry name" value="Integrin_alpha_Ig-like_1"/>
</dbReference>
<evidence type="ECO:0000256" key="5">
    <source>
        <dbReference type="ARBA" id="ARBA00022737"/>
    </source>
</evidence>
<evidence type="ECO:0000259" key="15">
    <source>
        <dbReference type="Pfam" id="PF08441"/>
    </source>
</evidence>
<proteinExistence type="inferred from homology"/>
<dbReference type="STRING" id="7739.C3Y4C5"/>
<gene>
    <name evidence="18" type="ORF">BRAFLDRAFT_89654</name>
</gene>
<dbReference type="GO" id="GO:0008305">
    <property type="term" value="C:integrin complex"/>
    <property type="evidence" value="ECO:0007669"/>
    <property type="project" value="InterPro"/>
</dbReference>
<dbReference type="InterPro" id="IPR032695">
    <property type="entry name" value="Integrin_dom_sf"/>
</dbReference>
<dbReference type="Pfam" id="PF20806">
    <property type="entry name" value="Integrin_A_Ig_3"/>
    <property type="match status" value="1"/>
</dbReference>
<feature type="domain" description="Integrin alpha second immunoglobulin-like" evidence="16">
    <location>
        <begin position="718"/>
        <end position="858"/>
    </location>
</feature>
<feature type="repeat" description="FG-GAP" evidence="12">
    <location>
        <begin position="453"/>
        <end position="514"/>
    </location>
</feature>
<dbReference type="PANTHER" id="PTHR23220">
    <property type="entry name" value="INTEGRIN ALPHA"/>
    <property type="match status" value="1"/>
</dbReference>
<feature type="domain" description="Integrin alpha first immunoglubulin-like" evidence="15">
    <location>
        <begin position="565"/>
        <end position="717"/>
    </location>
</feature>
<evidence type="ECO:0000256" key="3">
    <source>
        <dbReference type="ARBA" id="ARBA00022692"/>
    </source>
</evidence>
<evidence type="ECO:0000259" key="17">
    <source>
        <dbReference type="Pfam" id="PF20806"/>
    </source>
</evidence>
<comment type="caution">
    <text evidence="13">Lacks conserved residue(s) required for the propagation of feature annotation.</text>
</comment>
<keyword evidence="7 13" id="KW-1133">Transmembrane helix</keyword>
<comment type="subcellular location">
    <subcellularLocation>
        <location evidence="1 13">Membrane</location>
        <topology evidence="1 13">Single-pass type I membrane protein</topology>
    </subcellularLocation>
</comment>
<dbReference type="Pfam" id="PF20805">
    <property type="entry name" value="Integrin_A_Ig_2"/>
    <property type="match status" value="1"/>
</dbReference>
<feature type="transmembrane region" description="Helical" evidence="13">
    <location>
        <begin position="245"/>
        <end position="263"/>
    </location>
</feature>
<feature type="transmembrane region" description="Helical" evidence="13">
    <location>
        <begin position="1100"/>
        <end position="1122"/>
    </location>
</feature>
<evidence type="ECO:0000256" key="6">
    <source>
        <dbReference type="ARBA" id="ARBA00022889"/>
    </source>
</evidence>
<dbReference type="SUPFAM" id="SSF69318">
    <property type="entry name" value="Integrin alpha N-terminal domain"/>
    <property type="match status" value="2"/>
</dbReference>
<feature type="repeat" description="FG-GAP" evidence="12">
    <location>
        <begin position="44"/>
        <end position="105"/>
    </location>
</feature>
<dbReference type="SMART" id="SM00191">
    <property type="entry name" value="Int_alpha"/>
    <property type="match status" value="5"/>
</dbReference>
<dbReference type="InterPro" id="IPR028994">
    <property type="entry name" value="Integrin_alpha_N"/>
</dbReference>
<evidence type="ECO:0000256" key="10">
    <source>
        <dbReference type="ARBA" id="ARBA00023170"/>
    </source>
</evidence>
<dbReference type="InterPro" id="IPR018184">
    <property type="entry name" value="Integrin_alpha_C_CS"/>
</dbReference>
<feature type="repeat" description="FG-GAP" evidence="12">
    <location>
        <begin position="518"/>
        <end position="580"/>
    </location>
</feature>
<dbReference type="InterPro" id="IPR048286">
    <property type="entry name" value="Integrin_alpha_Ig-like_3"/>
</dbReference>
<keyword evidence="11" id="KW-0325">Glycoprotein</keyword>
<feature type="compositionally biased region" description="Polar residues" evidence="14">
    <location>
        <begin position="1142"/>
        <end position="1154"/>
    </location>
</feature>
<evidence type="ECO:0000256" key="2">
    <source>
        <dbReference type="ARBA" id="ARBA00008054"/>
    </source>
</evidence>
<keyword evidence="3 13" id="KW-0812">Transmembrane</keyword>
<keyword evidence="5" id="KW-0677">Repeat</keyword>
<evidence type="ECO:0000256" key="11">
    <source>
        <dbReference type="ARBA" id="ARBA00023180"/>
    </source>
</evidence>